<dbReference type="OrthoDB" id="9808735at2"/>
<keyword evidence="4" id="KW-1185">Reference proteome</keyword>
<dbReference type="PANTHER" id="PTHR43031:SF18">
    <property type="entry name" value="RHODANESE-RELATED SULFURTRANSFERASES"/>
    <property type="match status" value="1"/>
</dbReference>
<dbReference type="InterPro" id="IPR050229">
    <property type="entry name" value="GlpE_sulfurtransferase"/>
</dbReference>
<reference evidence="3 4" key="1">
    <citation type="submission" date="2019-03" db="EMBL/GenBank/DDBJ databases">
        <title>Genomic Encyclopedia of Type Strains, Phase IV (KMG-IV): sequencing the most valuable type-strain genomes for metagenomic binning, comparative biology and taxonomic classification.</title>
        <authorList>
            <person name="Goeker M."/>
        </authorList>
    </citation>
    <scope>NUCLEOTIDE SEQUENCE [LARGE SCALE GENOMIC DNA]</scope>
    <source>
        <strain evidence="3 4">DSM 24830</strain>
    </source>
</reference>
<proteinExistence type="predicted"/>
<dbReference type="Pfam" id="PF00581">
    <property type="entry name" value="Rhodanese"/>
    <property type="match status" value="1"/>
</dbReference>
<dbReference type="SUPFAM" id="SSF52821">
    <property type="entry name" value="Rhodanese/Cell cycle control phosphatase"/>
    <property type="match status" value="1"/>
</dbReference>
<dbReference type="EMBL" id="SMFQ01000005">
    <property type="protein sequence ID" value="TCJ82963.1"/>
    <property type="molecule type" value="Genomic_DNA"/>
</dbReference>
<evidence type="ECO:0000313" key="4">
    <source>
        <dbReference type="Proteomes" id="UP000294887"/>
    </source>
</evidence>
<comment type="caution">
    <text evidence="3">The sequence shown here is derived from an EMBL/GenBank/DDBJ whole genome shotgun (WGS) entry which is preliminary data.</text>
</comment>
<keyword evidence="1" id="KW-1133">Transmembrane helix</keyword>
<gene>
    <name evidence="3" type="ORF">EV695_3701</name>
</gene>
<dbReference type="Proteomes" id="UP000294887">
    <property type="component" value="Unassembled WGS sequence"/>
</dbReference>
<dbReference type="GO" id="GO:0016740">
    <property type="term" value="F:transferase activity"/>
    <property type="evidence" value="ECO:0007669"/>
    <property type="project" value="UniProtKB-KW"/>
</dbReference>
<accession>A0A4R1EPN1</accession>
<dbReference type="InterPro" id="IPR036873">
    <property type="entry name" value="Rhodanese-like_dom_sf"/>
</dbReference>
<dbReference type="CDD" id="cd00158">
    <property type="entry name" value="RHOD"/>
    <property type="match status" value="1"/>
</dbReference>
<dbReference type="PANTHER" id="PTHR43031">
    <property type="entry name" value="FAD-DEPENDENT OXIDOREDUCTASE"/>
    <property type="match status" value="1"/>
</dbReference>
<keyword evidence="1" id="KW-0472">Membrane</keyword>
<dbReference type="InterPro" id="IPR001763">
    <property type="entry name" value="Rhodanese-like_dom"/>
</dbReference>
<dbReference type="PROSITE" id="PS50206">
    <property type="entry name" value="RHODANESE_3"/>
    <property type="match status" value="1"/>
</dbReference>
<evidence type="ECO:0000259" key="2">
    <source>
        <dbReference type="PROSITE" id="PS50206"/>
    </source>
</evidence>
<keyword evidence="1" id="KW-0812">Transmembrane</keyword>
<dbReference type="RefSeq" id="WP_131907458.1">
    <property type="nucleotide sequence ID" value="NZ_BAAAFU010000007.1"/>
</dbReference>
<dbReference type="AlphaFoldDB" id="A0A4R1EPN1"/>
<organism evidence="3 4">
    <name type="scientific">Cocleimonas flava</name>
    <dbReference type="NCBI Taxonomy" id="634765"/>
    <lineage>
        <taxon>Bacteria</taxon>
        <taxon>Pseudomonadati</taxon>
        <taxon>Pseudomonadota</taxon>
        <taxon>Gammaproteobacteria</taxon>
        <taxon>Thiotrichales</taxon>
        <taxon>Thiotrichaceae</taxon>
        <taxon>Cocleimonas</taxon>
    </lineage>
</organism>
<feature type="transmembrane region" description="Helical" evidence="1">
    <location>
        <begin position="12"/>
        <end position="30"/>
    </location>
</feature>
<feature type="domain" description="Rhodanese" evidence="2">
    <location>
        <begin position="50"/>
        <end position="140"/>
    </location>
</feature>
<evidence type="ECO:0000256" key="1">
    <source>
        <dbReference type="SAM" id="Phobius"/>
    </source>
</evidence>
<name>A0A4R1EPN1_9GAMM</name>
<evidence type="ECO:0000313" key="3">
    <source>
        <dbReference type="EMBL" id="TCJ82963.1"/>
    </source>
</evidence>
<sequence length="141" mass="15597">MQEYIDFASNNPLPILGFIAVLFFIIKIEISRATRKYKQVNVNEAVMLLNKDDAVVVDVREDKEITSGMIKGARHITLSQLPQKIGELNKSKQSPVLVYCRSGSRSGNACNQLTKAGFENVSNLAGGIMAWESANLPLTKR</sequence>
<keyword evidence="3" id="KW-0808">Transferase</keyword>
<dbReference type="SMART" id="SM00450">
    <property type="entry name" value="RHOD"/>
    <property type="match status" value="1"/>
</dbReference>
<protein>
    <submittedName>
        <fullName evidence="3">Rhodanese-related sulfurtransferase</fullName>
    </submittedName>
</protein>
<dbReference type="Gene3D" id="3.40.250.10">
    <property type="entry name" value="Rhodanese-like domain"/>
    <property type="match status" value="1"/>
</dbReference>